<gene>
    <name evidence="7" type="ORF">QEG54_003357</name>
</gene>
<feature type="domain" description="LysR substrate-binding" evidence="6">
    <location>
        <begin position="138"/>
        <end position="325"/>
    </location>
</feature>
<feature type="region of interest" description="Disordered" evidence="5">
    <location>
        <begin position="39"/>
        <end position="63"/>
    </location>
</feature>
<accession>A0AAI9DM66</accession>
<dbReference type="Gene3D" id="3.40.190.290">
    <property type="match status" value="1"/>
</dbReference>
<dbReference type="InterPro" id="IPR005119">
    <property type="entry name" value="LysR_subst-bd"/>
</dbReference>
<dbReference type="EMBL" id="ABLOKC030000019">
    <property type="protein sequence ID" value="EML1472594.1"/>
    <property type="molecule type" value="Genomic_DNA"/>
</dbReference>
<evidence type="ECO:0000313" key="7">
    <source>
        <dbReference type="EMBL" id="EML1472594.1"/>
    </source>
</evidence>
<evidence type="ECO:0000256" key="3">
    <source>
        <dbReference type="ARBA" id="ARBA00023125"/>
    </source>
</evidence>
<evidence type="ECO:0000256" key="4">
    <source>
        <dbReference type="ARBA" id="ARBA00023163"/>
    </source>
</evidence>
<comment type="caution">
    <text evidence="7">The sequence shown here is derived from an EMBL/GenBank/DDBJ whole genome shotgun (WGS) entry which is preliminary data.</text>
</comment>
<keyword evidence="3" id="KW-0238">DNA-binding</keyword>
<organism evidence="7">
    <name type="scientific">Pluralibacter gergoviae</name>
    <name type="common">Enterobacter gergoviae</name>
    <dbReference type="NCBI Taxonomy" id="61647"/>
    <lineage>
        <taxon>Bacteria</taxon>
        <taxon>Pseudomonadati</taxon>
        <taxon>Pseudomonadota</taxon>
        <taxon>Gammaproteobacteria</taxon>
        <taxon>Enterobacterales</taxon>
        <taxon>Enterobacteriaceae</taxon>
        <taxon>Pluralibacter</taxon>
    </lineage>
</organism>
<feature type="region of interest" description="Disordered" evidence="5">
    <location>
        <begin position="1"/>
        <end position="24"/>
    </location>
</feature>
<evidence type="ECO:0000256" key="5">
    <source>
        <dbReference type="SAM" id="MobiDB-lite"/>
    </source>
</evidence>
<keyword evidence="2" id="KW-0805">Transcription regulation</keyword>
<dbReference type="AlphaFoldDB" id="A0AAI9DM66"/>
<dbReference type="SUPFAM" id="SSF53850">
    <property type="entry name" value="Periplasmic binding protein-like II"/>
    <property type="match status" value="1"/>
</dbReference>
<proteinExistence type="inferred from homology"/>
<dbReference type="PANTHER" id="PTHR30126:SF40">
    <property type="entry name" value="HTH-TYPE TRANSCRIPTIONAL REGULATOR GLTR"/>
    <property type="match status" value="1"/>
</dbReference>
<sequence length="350" mass="39211">MQAVHQLEDRIVEPVEDKHPHQPPASLIQRLQDLRRAQAPYQAGDKRHQQHDDNGKAESGFDDHADDCHHDNCRGKGQRAEPAPARFSGILVLARLSASRRVILHFARGHFLNTSRHKPARQQRDGAHGQPGIQQIVRVALGCLPSLGLSLVPGIVTDFYQQNANLVMTLSTEHTEMLIKKLALLEIDLALTLQPCEQGDILSHPIADVPLVYIDRDYRQGSVNIEEIDQRRWISPGNHSLSSAIAQHRHFSMTRLNVQTYYMATEFVKRGMGCSITDIFSARNNLPPQMIHPLTPAVKVTLCLLRRGDISLSPVAQKFVDFLCQTLRQQIAAINSELYPENKKSIAPCG</sequence>
<dbReference type="GO" id="GO:0000976">
    <property type="term" value="F:transcription cis-regulatory region binding"/>
    <property type="evidence" value="ECO:0007669"/>
    <property type="project" value="TreeGrafter"/>
</dbReference>
<evidence type="ECO:0000259" key="6">
    <source>
        <dbReference type="Pfam" id="PF03466"/>
    </source>
</evidence>
<evidence type="ECO:0000256" key="1">
    <source>
        <dbReference type="ARBA" id="ARBA00009437"/>
    </source>
</evidence>
<evidence type="ECO:0000256" key="2">
    <source>
        <dbReference type="ARBA" id="ARBA00023015"/>
    </source>
</evidence>
<comment type="similarity">
    <text evidence="1">Belongs to the LysR transcriptional regulatory family.</text>
</comment>
<dbReference type="Pfam" id="PF03466">
    <property type="entry name" value="LysR_substrate"/>
    <property type="match status" value="1"/>
</dbReference>
<protein>
    <recommendedName>
        <fullName evidence="6">LysR substrate-binding domain-containing protein</fullName>
    </recommendedName>
</protein>
<feature type="compositionally biased region" description="Basic and acidic residues" evidence="5">
    <location>
        <begin position="1"/>
        <end position="20"/>
    </location>
</feature>
<reference evidence="7" key="1">
    <citation type="submission" date="2024-02" db="EMBL/GenBank/DDBJ databases">
        <authorList>
            <consortium name="Clinical and Environmental Microbiology Branch: Whole genome sequencing antimicrobial resistance pathogens in the healthcare setting"/>
        </authorList>
    </citation>
    <scope>NUCLEOTIDE SEQUENCE</scope>
    <source>
        <strain evidence="7">2021DK-00143</strain>
    </source>
</reference>
<dbReference type="PANTHER" id="PTHR30126">
    <property type="entry name" value="HTH-TYPE TRANSCRIPTIONAL REGULATOR"/>
    <property type="match status" value="1"/>
</dbReference>
<keyword evidence="4" id="KW-0804">Transcription</keyword>
<feature type="compositionally biased region" description="Basic and acidic residues" evidence="5">
    <location>
        <begin position="44"/>
        <end position="63"/>
    </location>
</feature>
<name>A0AAI9DM66_PLUGE</name>
<dbReference type="GO" id="GO:0006355">
    <property type="term" value="P:regulation of DNA-templated transcription"/>
    <property type="evidence" value="ECO:0007669"/>
    <property type="project" value="TreeGrafter"/>
</dbReference>